<dbReference type="PROSITE" id="PS50005">
    <property type="entry name" value="TPR"/>
    <property type="match status" value="1"/>
</dbReference>
<organism evidence="4 5">
    <name type="scientific">Streptomyces violaceoruber</name>
    <dbReference type="NCBI Taxonomy" id="1935"/>
    <lineage>
        <taxon>Bacteria</taxon>
        <taxon>Bacillati</taxon>
        <taxon>Actinomycetota</taxon>
        <taxon>Actinomycetes</taxon>
        <taxon>Kitasatosporales</taxon>
        <taxon>Streptomycetaceae</taxon>
        <taxon>Streptomyces</taxon>
        <taxon>Streptomyces violaceoruber group</taxon>
    </lineage>
</organism>
<feature type="transmembrane region" description="Helical" evidence="3">
    <location>
        <begin position="281"/>
        <end position="300"/>
    </location>
</feature>
<accession>A0A1V0ULK7</accession>
<keyword evidence="3" id="KW-0812">Transmembrane</keyword>
<feature type="transmembrane region" description="Helical" evidence="3">
    <location>
        <begin position="316"/>
        <end position="334"/>
    </location>
</feature>
<gene>
    <name evidence="4" type="ORF">B1H20_33710</name>
</gene>
<feature type="region of interest" description="Disordered" evidence="2">
    <location>
        <begin position="1"/>
        <end position="33"/>
    </location>
</feature>
<feature type="transmembrane region" description="Helical" evidence="3">
    <location>
        <begin position="381"/>
        <end position="400"/>
    </location>
</feature>
<dbReference type="InterPro" id="IPR011990">
    <property type="entry name" value="TPR-like_helical_dom_sf"/>
</dbReference>
<dbReference type="Proteomes" id="UP000192445">
    <property type="component" value="Chromosome"/>
</dbReference>
<evidence type="ECO:0000313" key="5">
    <source>
        <dbReference type="Proteomes" id="UP000192445"/>
    </source>
</evidence>
<dbReference type="OrthoDB" id="4201407at2"/>
<dbReference type="EMBL" id="CP020570">
    <property type="protein sequence ID" value="ARF65838.1"/>
    <property type="molecule type" value="Genomic_DNA"/>
</dbReference>
<feature type="transmembrane region" description="Helical" evidence="3">
    <location>
        <begin position="354"/>
        <end position="375"/>
    </location>
</feature>
<dbReference type="STRING" id="1935.B1H20_33710"/>
<dbReference type="SUPFAM" id="SSF48452">
    <property type="entry name" value="TPR-like"/>
    <property type="match status" value="1"/>
</dbReference>
<dbReference type="Gene3D" id="1.25.40.10">
    <property type="entry name" value="Tetratricopeptide repeat domain"/>
    <property type="match status" value="1"/>
</dbReference>
<feature type="repeat" description="TPR" evidence="1">
    <location>
        <begin position="69"/>
        <end position="102"/>
    </location>
</feature>
<dbReference type="Pfam" id="PF13432">
    <property type="entry name" value="TPR_16"/>
    <property type="match status" value="1"/>
</dbReference>
<evidence type="ECO:0000256" key="1">
    <source>
        <dbReference type="PROSITE-ProRule" id="PRU00339"/>
    </source>
</evidence>
<keyword evidence="3" id="KW-1133">Transmembrane helix</keyword>
<dbReference type="InterPro" id="IPR019734">
    <property type="entry name" value="TPR_rpt"/>
</dbReference>
<evidence type="ECO:0000256" key="3">
    <source>
        <dbReference type="SAM" id="Phobius"/>
    </source>
</evidence>
<name>A0A1V0ULK7_STRVN</name>
<dbReference type="KEGG" id="svu:B1H20_33710"/>
<protein>
    <submittedName>
        <fullName evidence="4">Uncharacterized protein</fullName>
    </submittedName>
</protein>
<dbReference type="SMART" id="SM00028">
    <property type="entry name" value="TPR"/>
    <property type="match status" value="2"/>
</dbReference>
<reference evidence="4 5" key="1">
    <citation type="submission" date="2017-03" db="EMBL/GenBank/DDBJ databases">
        <title>Complete Genome Sequence of a natural compounds producer, Streptomyces violaceus S21.</title>
        <authorList>
            <person name="Zhong C."/>
            <person name="Zhao Z."/>
            <person name="Fu J."/>
            <person name="Zong G."/>
            <person name="Qin R."/>
            <person name="Cao G."/>
        </authorList>
    </citation>
    <scope>NUCLEOTIDE SEQUENCE [LARGE SCALE GENOMIC DNA]</scope>
    <source>
        <strain evidence="4 5">S21</strain>
    </source>
</reference>
<sequence>MVRRRAERGDVRERGRRVRRPRHLSQEEAQAVTTAPNELERAWALYELGRYDEAVTRLTALLTEDPDHTRAWGALARAHLKRYRYKEALEASDQALRCDPEYVDALLVRSEAVRQTGGGIAAAEETLREAVRVAPQFWGGYAMLADIVFRRDLLRCAHEAGTNELTPEIKAAVPAEGADLAREAIRLGPEEVYAYEVALFIAQMSGAEEDSDEFERAILRLDPTHPGALSRQTAKAARAEESLARRATDLYADALSVAPDNAALRGGLDKATFRLLRGTRWLAIACVLAAGVTVDLFATADDPVQRELPLPLGQRIWLLCIMALIWGFGAWRVYRRLRTGARLNVRSLIRRDRWARVVVGQASFTTLCALLIGQVPWTDRTWPQVLFWSGLVVPWLTISYDRRRTE</sequence>
<evidence type="ECO:0000313" key="4">
    <source>
        <dbReference type="EMBL" id="ARF65838.1"/>
    </source>
</evidence>
<dbReference type="AlphaFoldDB" id="A0A1V0ULK7"/>
<proteinExistence type="predicted"/>
<evidence type="ECO:0000256" key="2">
    <source>
        <dbReference type="SAM" id="MobiDB-lite"/>
    </source>
</evidence>
<keyword evidence="3" id="KW-0472">Membrane</keyword>
<feature type="compositionally biased region" description="Basic residues" evidence="2">
    <location>
        <begin position="14"/>
        <end position="23"/>
    </location>
</feature>
<keyword evidence="1" id="KW-0802">TPR repeat</keyword>